<accession>A0A0T9RML3</accession>
<dbReference type="Proteomes" id="UP000044625">
    <property type="component" value="Unassembled WGS sequence"/>
</dbReference>
<dbReference type="STRING" id="1288385.ERS137968_04957"/>
<sequence length="69" mass="7469">MANLEKAVNEFNCISKSMGYNINPPYTGHLGTYDFGREISQSSLISGSDTALFCGLAMGCVLMDAYFMA</sequence>
<dbReference type="EMBL" id="CWJL01000126">
    <property type="protein sequence ID" value="CRY69799.1"/>
    <property type="molecule type" value="Genomic_DNA"/>
</dbReference>
<protein>
    <submittedName>
        <fullName evidence="1">Uncharacterized protein</fullName>
    </submittedName>
</protein>
<dbReference type="EMBL" id="CQAZ01000116">
    <property type="protein sequence ID" value="CNI72016.1"/>
    <property type="molecule type" value="Genomic_DNA"/>
</dbReference>
<dbReference type="Proteomes" id="UP000045840">
    <property type="component" value="Unassembled WGS sequence"/>
</dbReference>
<evidence type="ECO:0000313" key="2">
    <source>
        <dbReference type="EMBL" id="CRY69799.1"/>
    </source>
</evidence>
<evidence type="ECO:0000313" key="4">
    <source>
        <dbReference type="Proteomes" id="UP000045840"/>
    </source>
</evidence>
<dbReference type="AlphaFoldDB" id="A0A0T9RML3"/>
<name>A0A0T9RML3_9GAMM</name>
<gene>
    <name evidence="1" type="ORF">ERS008529_04747</name>
    <name evidence="2" type="ORF">ERS137968_04957</name>
</gene>
<proteinExistence type="predicted"/>
<reference evidence="1" key="3">
    <citation type="submission" date="2015-03" db="EMBL/GenBank/DDBJ databases">
        <authorList>
            <person name="Murphy D."/>
        </authorList>
    </citation>
    <scope>NUCLEOTIDE SEQUENCE [LARGE SCALE GENOMIC DNA]</scope>
    <source>
        <strain evidence="1">A125KOH2</strain>
    </source>
</reference>
<reference evidence="4" key="2">
    <citation type="submission" date="2015-03" db="EMBL/GenBank/DDBJ databases">
        <authorList>
            <consortium name="Pathogen Informatics"/>
        </authorList>
    </citation>
    <scope>NUCLEOTIDE SEQUENCE [LARGE SCALE GENOMIC DNA]</scope>
    <source>
        <strain evidence="4">A125KOH2</strain>
    </source>
</reference>
<organism evidence="1 4">
    <name type="scientific">Yersinia pekkanenii</name>
    <dbReference type="NCBI Taxonomy" id="1288385"/>
    <lineage>
        <taxon>Bacteria</taxon>
        <taxon>Pseudomonadati</taxon>
        <taxon>Pseudomonadota</taxon>
        <taxon>Gammaproteobacteria</taxon>
        <taxon>Enterobacterales</taxon>
        <taxon>Yersiniaceae</taxon>
        <taxon>Yersinia</taxon>
    </lineage>
</organism>
<evidence type="ECO:0000313" key="1">
    <source>
        <dbReference type="EMBL" id="CNI72016.1"/>
    </source>
</evidence>
<evidence type="ECO:0000313" key="3">
    <source>
        <dbReference type="Proteomes" id="UP000044625"/>
    </source>
</evidence>
<keyword evidence="3" id="KW-1185">Reference proteome</keyword>
<reference evidence="2 3" key="1">
    <citation type="submission" date="2015-03" db="EMBL/GenBank/DDBJ databases">
        <authorList>
            <consortium name="Pathogen Informatics"/>
            <person name="Murphy D."/>
        </authorList>
    </citation>
    <scope>NUCLEOTIDE SEQUENCE [LARGE SCALE GENOMIC DNA]</scope>
    <source>
        <strain evidence="3">type strain: CIP110230</strain>
        <strain evidence="2">Type strain: CIP110230</strain>
    </source>
</reference>